<accession>A0A2A2SAS2</accession>
<comment type="catalytic activity">
    <reaction evidence="15">
        <text>L-tyrosyl-[protein] + ATP = O-phospho-L-tyrosyl-[protein] + ADP + H(+)</text>
        <dbReference type="Rhea" id="RHEA:10596"/>
        <dbReference type="Rhea" id="RHEA-COMP:10136"/>
        <dbReference type="Rhea" id="RHEA-COMP:20101"/>
        <dbReference type="ChEBI" id="CHEBI:15378"/>
        <dbReference type="ChEBI" id="CHEBI:30616"/>
        <dbReference type="ChEBI" id="CHEBI:46858"/>
        <dbReference type="ChEBI" id="CHEBI:61978"/>
        <dbReference type="ChEBI" id="CHEBI:456216"/>
        <dbReference type="EC" id="2.7.10.2"/>
    </reaction>
</comment>
<dbReference type="GO" id="GO:0004713">
    <property type="term" value="F:protein tyrosine kinase activity"/>
    <property type="evidence" value="ECO:0007669"/>
    <property type="project" value="TreeGrafter"/>
</dbReference>
<evidence type="ECO:0000256" key="12">
    <source>
        <dbReference type="ARBA" id="ARBA00022989"/>
    </source>
</evidence>
<keyword evidence="21" id="KW-1185">Reference proteome</keyword>
<evidence type="ECO:0000259" key="18">
    <source>
        <dbReference type="Pfam" id="PF02706"/>
    </source>
</evidence>
<feature type="transmembrane region" description="Helical" evidence="17">
    <location>
        <begin position="414"/>
        <end position="436"/>
    </location>
</feature>
<name>A0A2A2SAS2_9SPHN</name>
<protein>
    <recommendedName>
        <fullName evidence="4">non-specific protein-tyrosine kinase</fullName>
        <ecNumber evidence="4">2.7.10.2</ecNumber>
    </recommendedName>
</protein>
<dbReference type="GO" id="GO:0005886">
    <property type="term" value="C:plasma membrane"/>
    <property type="evidence" value="ECO:0007669"/>
    <property type="project" value="UniProtKB-SubCell"/>
</dbReference>
<feature type="transmembrane region" description="Helical" evidence="17">
    <location>
        <begin position="36"/>
        <end position="53"/>
    </location>
</feature>
<dbReference type="Pfam" id="PF02706">
    <property type="entry name" value="Wzz"/>
    <property type="match status" value="1"/>
</dbReference>
<dbReference type="PANTHER" id="PTHR32309">
    <property type="entry name" value="TYROSINE-PROTEIN KINASE"/>
    <property type="match status" value="1"/>
</dbReference>
<dbReference type="PANTHER" id="PTHR32309:SF13">
    <property type="entry name" value="FERRIC ENTEROBACTIN TRANSPORT PROTEIN FEPE"/>
    <property type="match status" value="1"/>
</dbReference>
<evidence type="ECO:0000313" key="21">
    <source>
        <dbReference type="Proteomes" id="UP000218151"/>
    </source>
</evidence>
<dbReference type="AlphaFoldDB" id="A0A2A2SAS2"/>
<evidence type="ECO:0000256" key="3">
    <source>
        <dbReference type="ARBA" id="ARBA00008883"/>
    </source>
</evidence>
<dbReference type="InterPro" id="IPR027417">
    <property type="entry name" value="P-loop_NTPase"/>
</dbReference>
<dbReference type="Gene3D" id="3.40.50.300">
    <property type="entry name" value="P-loop containing nucleotide triphosphate hydrolases"/>
    <property type="match status" value="1"/>
</dbReference>
<keyword evidence="7" id="KW-0808">Transferase</keyword>
<dbReference type="Pfam" id="PF13614">
    <property type="entry name" value="AAA_31"/>
    <property type="match status" value="1"/>
</dbReference>
<dbReference type="InterPro" id="IPR003856">
    <property type="entry name" value="LPS_length_determ_N"/>
</dbReference>
<dbReference type="InterPro" id="IPR025669">
    <property type="entry name" value="AAA_dom"/>
</dbReference>
<dbReference type="InterPro" id="IPR005702">
    <property type="entry name" value="Wzc-like_C"/>
</dbReference>
<reference evidence="21" key="1">
    <citation type="submission" date="2017-09" db="EMBL/GenBank/DDBJ databases">
        <authorList>
            <person name="Feng G."/>
            <person name="Zhu H."/>
        </authorList>
    </citation>
    <scope>NUCLEOTIDE SEQUENCE [LARGE SCALE GENOMIC DNA]</scope>
    <source>
        <strain evidence="21">1PNM-20</strain>
    </source>
</reference>
<evidence type="ECO:0000256" key="10">
    <source>
        <dbReference type="ARBA" id="ARBA00022777"/>
    </source>
</evidence>
<feature type="domain" description="Polysaccharide chain length determinant N-terminal" evidence="18">
    <location>
        <begin position="22"/>
        <end position="111"/>
    </location>
</feature>
<comment type="similarity">
    <text evidence="3">Belongs to the etk/wzc family.</text>
</comment>
<evidence type="ECO:0000256" key="11">
    <source>
        <dbReference type="ARBA" id="ARBA00022840"/>
    </source>
</evidence>
<dbReference type="InterPro" id="IPR050445">
    <property type="entry name" value="Bact_polysacc_biosynth/exp"/>
</dbReference>
<evidence type="ECO:0000256" key="13">
    <source>
        <dbReference type="ARBA" id="ARBA00023136"/>
    </source>
</evidence>
<keyword evidence="9" id="KW-0547">Nucleotide-binding</keyword>
<keyword evidence="14" id="KW-0829">Tyrosine-protein kinase</keyword>
<comment type="similarity">
    <text evidence="2">Belongs to the CpsD/CapB family.</text>
</comment>
<keyword evidence="5" id="KW-1003">Cell membrane</keyword>
<keyword evidence="16" id="KW-0175">Coiled coil</keyword>
<feature type="domain" description="AAA" evidence="19">
    <location>
        <begin position="513"/>
        <end position="652"/>
    </location>
</feature>
<organism evidence="20 21">
    <name type="scientific">Sphingomonas lenta</name>
    <dbReference type="NCBI Taxonomy" id="1141887"/>
    <lineage>
        <taxon>Bacteria</taxon>
        <taxon>Pseudomonadati</taxon>
        <taxon>Pseudomonadota</taxon>
        <taxon>Alphaproteobacteria</taxon>
        <taxon>Sphingomonadales</taxon>
        <taxon>Sphingomonadaceae</taxon>
        <taxon>Sphingomonas</taxon>
    </lineage>
</organism>
<evidence type="ECO:0000256" key="5">
    <source>
        <dbReference type="ARBA" id="ARBA00022475"/>
    </source>
</evidence>
<keyword evidence="6" id="KW-0997">Cell inner membrane</keyword>
<dbReference type="OrthoDB" id="230260at2"/>
<evidence type="ECO:0000256" key="17">
    <source>
        <dbReference type="SAM" id="Phobius"/>
    </source>
</evidence>
<comment type="subcellular location">
    <subcellularLocation>
        <location evidence="1">Cell inner membrane</location>
        <topology evidence="1">Multi-pass membrane protein</topology>
    </subcellularLocation>
</comment>
<evidence type="ECO:0000256" key="7">
    <source>
        <dbReference type="ARBA" id="ARBA00022679"/>
    </source>
</evidence>
<dbReference type="SUPFAM" id="SSF52540">
    <property type="entry name" value="P-loop containing nucleoside triphosphate hydrolases"/>
    <property type="match status" value="1"/>
</dbReference>
<gene>
    <name evidence="20" type="ORF">CKY28_17880</name>
</gene>
<keyword evidence="11" id="KW-0067">ATP-binding</keyword>
<dbReference type="EC" id="2.7.10.2" evidence="4"/>
<proteinExistence type="inferred from homology"/>
<feature type="coiled-coil region" evidence="16">
    <location>
        <begin position="200"/>
        <end position="257"/>
    </location>
</feature>
<dbReference type="Proteomes" id="UP000218151">
    <property type="component" value="Unassembled WGS sequence"/>
</dbReference>
<evidence type="ECO:0000313" key="20">
    <source>
        <dbReference type="EMBL" id="PAX06349.1"/>
    </source>
</evidence>
<comment type="caution">
    <text evidence="20">The sequence shown here is derived from an EMBL/GenBank/DDBJ whole genome shotgun (WGS) entry which is preliminary data.</text>
</comment>
<keyword evidence="12 17" id="KW-1133">Transmembrane helix</keyword>
<evidence type="ECO:0000256" key="4">
    <source>
        <dbReference type="ARBA" id="ARBA00011903"/>
    </source>
</evidence>
<evidence type="ECO:0000256" key="1">
    <source>
        <dbReference type="ARBA" id="ARBA00004429"/>
    </source>
</evidence>
<keyword evidence="10" id="KW-0418">Kinase</keyword>
<evidence type="ECO:0000256" key="14">
    <source>
        <dbReference type="ARBA" id="ARBA00023137"/>
    </source>
</evidence>
<sequence length="709" mass="75873">MDMASAQVLDERHDRESGARLIDLRQSFATIRRRRWWILATMLVVLGLTALAYQTAPRQYSASAVLALDRRVEEVVVGEDPKASLVTDSPTVDTAVQVLTSTRLLGEVADAIGLTERIRTGSATPISPEQARRAAIGQIRGGLQVKRTGLSYAITVGYESTDPQLAARVPNAVVERYIRNQQGDRESARNRESDLLRDRIAQLRGQVIQAEAAVARYRAATNLIDVEKDSTIVQQELSALSTQLATAQAEQAAARARLDALGSTAGQSEASNLLRDLRGQQAQLSAQRADLSGRYGPLHPDLARIERQLADVNRSIAAELSRVRSGAQADYQVASGRAGAIRSSLNRAQGGLAAGNAASVQLAELERNADSVRGLYQVLLERYRQSVAGQGTDQSDAYVISQALVPSAPASPKLPLYAGGGLLAAILAAALLVLILELFESGLKSRTDVEAKLGLPVVATVPDLNTVPGVALPRHDPMGPASYLIDYRASVFGEAFRSIRSALRIGHADQEVRTLAVTSALPGEGKTTASMCLARSAALAGQRVALVDCDVRRRASSRTLVGEVEAGLTSVLKGQVALDAALVRDEPSGAYILGQGALQEADYDLLTSPAMQQLVSDLGRRFDLVVLDTAPVLPLAEARAVASMADGVLFVTRWRRTPTQAAQLALDMLGRAGAHVRGVALTLVDLKEQARSGHGDEMTYYNKFKQYYA</sequence>
<dbReference type="CDD" id="cd05387">
    <property type="entry name" value="BY-kinase"/>
    <property type="match status" value="1"/>
</dbReference>
<evidence type="ECO:0000256" key="2">
    <source>
        <dbReference type="ARBA" id="ARBA00007316"/>
    </source>
</evidence>
<dbReference type="EMBL" id="NSLI01000008">
    <property type="protein sequence ID" value="PAX06349.1"/>
    <property type="molecule type" value="Genomic_DNA"/>
</dbReference>
<evidence type="ECO:0000259" key="19">
    <source>
        <dbReference type="Pfam" id="PF13614"/>
    </source>
</evidence>
<keyword evidence="13 17" id="KW-0472">Membrane</keyword>
<evidence type="ECO:0000256" key="16">
    <source>
        <dbReference type="SAM" id="Coils"/>
    </source>
</evidence>
<keyword evidence="8 17" id="KW-0812">Transmembrane</keyword>
<evidence type="ECO:0000256" key="6">
    <source>
        <dbReference type="ARBA" id="ARBA00022519"/>
    </source>
</evidence>
<evidence type="ECO:0000256" key="15">
    <source>
        <dbReference type="ARBA" id="ARBA00051245"/>
    </source>
</evidence>
<evidence type="ECO:0000256" key="8">
    <source>
        <dbReference type="ARBA" id="ARBA00022692"/>
    </source>
</evidence>
<evidence type="ECO:0000256" key="9">
    <source>
        <dbReference type="ARBA" id="ARBA00022741"/>
    </source>
</evidence>